<dbReference type="SUPFAM" id="SSF55729">
    <property type="entry name" value="Acyl-CoA N-acyltransferases (Nat)"/>
    <property type="match status" value="1"/>
</dbReference>
<evidence type="ECO:0008006" key="2">
    <source>
        <dbReference type="Google" id="ProtNLM"/>
    </source>
</evidence>
<dbReference type="PANTHER" id="PTHR41368:SF1">
    <property type="entry name" value="PROTEIN YGHO"/>
    <property type="match status" value="1"/>
</dbReference>
<protein>
    <recommendedName>
        <fullName evidence="2">N-acetyltransferase domain-containing protein</fullName>
    </recommendedName>
</protein>
<gene>
    <name evidence="1" type="ORF">MNBD_BACTEROID07-1961</name>
</gene>
<dbReference type="EMBL" id="UOET01000502">
    <property type="protein sequence ID" value="VAW30335.1"/>
    <property type="molecule type" value="Genomic_DNA"/>
</dbReference>
<evidence type="ECO:0000313" key="1">
    <source>
        <dbReference type="EMBL" id="VAW30335.1"/>
    </source>
</evidence>
<dbReference type="AlphaFoldDB" id="A0A3B0UH36"/>
<dbReference type="PANTHER" id="PTHR41368">
    <property type="entry name" value="PROTEIN YGHO"/>
    <property type="match status" value="1"/>
</dbReference>
<name>A0A3B0UH36_9ZZZZ</name>
<dbReference type="InterPro" id="IPR039968">
    <property type="entry name" value="BcerS-like"/>
</dbReference>
<organism evidence="1">
    <name type="scientific">hydrothermal vent metagenome</name>
    <dbReference type="NCBI Taxonomy" id="652676"/>
    <lineage>
        <taxon>unclassified sequences</taxon>
        <taxon>metagenomes</taxon>
        <taxon>ecological metagenomes</taxon>
    </lineage>
</organism>
<accession>A0A3B0UH36</accession>
<dbReference type="InterPro" id="IPR016181">
    <property type="entry name" value="Acyl_CoA_acyltransferase"/>
</dbReference>
<proteinExistence type="predicted"/>
<reference evidence="1" key="1">
    <citation type="submission" date="2018-06" db="EMBL/GenBank/DDBJ databases">
        <authorList>
            <person name="Zhirakovskaya E."/>
        </authorList>
    </citation>
    <scope>NUCLEOTIDE SEQUENCE</scope>
</reference>
<sequence>MKKQDMELIMYHLVEVKTKNQKKEFLTLPALLYKVWEEKNWIGPLYKDTRNFFSPKKNPLLKEGESNRWLLYDVNKHLIGRIAAFYWRKSQEEEDVPTGHFGFFECTEDRKGAEYLFKAASEWLSAKGIKAMKGPFHLGGPGFFTGSLTRGFFEPVFGMPYNFSFYNDLFIEYGFKEILKSETYKIPLGDSPNWQFISKKTTNLYHDLRYRIETYEPKNCEKFSKDFTYIFNKTWTSVPGMAPMTLKRAMNRCRRLRPILVKKTILFLYFEDEPIAFLIAVPDIHQVIKKFKGKYNLIELLWLWLLVKVFKRITTLSGLIYGIVPGYEKHNPEAVLLDSFKELLKLYNLKFNELILSRIGDFAPGMKKITEQLGGEIYHQYITYQLLFDEVEKKK</sequence>